<dbReference type="Gene3D" id="3.40.33.10">
    <property type="entry name" value="CAP"/>
    <property type="match status" value="1"/>
</dbReference>
<dbReference type="Gene3D" id="3.30.457.10">
    <property type="entry name" value="Copper amine oxidase-like, N-terminal domain"/>
    <property type="match status" value="2"/>
</dbReference>
<evidence type="ECO:0000313" key="2">
    <source>
        <dbReference type="EMBL" id="PFH02721.1"/>
    </source>
</evidence>
<dbReference type="SUPFAM" id="SSF55383">
    <property type="entry name" value="Copper amine oxidase, domain N"/>
    <property type="match status" value="2"/>
</dbReference>
<dbReference type="AlphaFoldDB" id="A0AB36TGL1"/>
<dbReference type="InterPro" id="IPR036582">
    <property type="entry name" value="Mao_N_sf"/>
</dbReference>
<organism evidence="2 3">
    <name type="scientific">Acetivibrio thermocellus AD2</name>
    <dbReference type="NCBI Taxonomy" id="1138384"/>
    <lineage>
        <taxon>Bacteria</taxon>
        <taxon>Bacillati</taxon>
        <taxon>Bacillota</taxon>
        <taxon>Clostridia</taxon>
        <taxon>Eubacteriales</taxon>
        <taxon>Oscillospiraceae</taxon>
        <taxon>Acetivibrio</taxon>
    </lineage>
</organism>
<evidence type="ECO:0000313" key="3">
    <source>
        <dbReference type="Proteomes" id="UP000223596"/>
    </source>
</evidence>
<dbReference type="Pfam" id="PF14504">
    <property type="entry name" value="CAP_assoc_N"/>
    <property type="match status" value="1"/>
</dbReference>
<dbReference type="CDD" id="cd05379">
    <property type="entry name" value="CAP_bacterial"/>
    <property type="match status" value="1"/>
</dbReference>
<gene>
    <name evidence="2" type="ORF">M972_111508</name>
</gene>
<evidence type="ECO:0000259" key="1">
    <source>
        <dbReference type="SMART" id="SM00198"/>
    </source>
</evidence>
<dbReference type="RefSeq" id="WP_003516353.1">
    <property type="nucleotide sequence ID" value="NZ_CP013828.1"/>
</dbReference>
<sequence>MKKLMLKRLALFLTVFTVLFSIGAFDIYSLSDIKICVNGQYLQLDVPPVIENGRTLVPVRGVFESINADVEWVPESKKVNVYKNDIVITLKINSNIAYINDNAVRLDVPARIVGGRTLVPVRFISESIGASVGWDDATRTVIINTYDENVEDEDPETQEFVFDGKVSTLIGASLSDVIETFGEPDRIDLSKYGFDWYIYNNNLLKYIQIGIEDDKVVGVFTNSPYYRLNEAIGVGTDGISAEKELGKPLEYIKKGNTYYMMKNSNEQKVFNVNDQYFVTVFFDIFDENKVTSYLLIDCETERALHGYYGKPSEELRISFEREVFDLANTVRARYGLKPFEWDDEIAKVARAHSEDMVLNNYFSHTNLQGESPFDRMKKAGISYSSAGENIAMGQTEAIFAHEGWMNSQGHRLNILGNFERLGVGVYIGNENEITYTQNFYTPMRFNKFFY</sequence>
<dbReference type="InterPro" id="IPR029410">
    <property type="entry name" value="CAP_assoc"/>
</dbReference>
<dbReference type="InterPro" id="IPR014044">
    <property type="entry name" value="CAP_dom"/>
</dbReference>
<proteinExistence type="predicted"/>
<dbReference type="PANTHER" id="PTHR31157">
    <property type="entry name" value="SCP DOMAIN-CONTAINING PROTEIN"/>
    <property type="match status" value="1"/>
</dbReference>
<dbReference type="PANTHER" id="PTHR31157:SF1">
    <property type="entry name" value="SCP DOMAIN-CONTAINING PROTEIN"/>
    <property type="match status" value="1"/>
</dbReference>
<dbReference type="InterPro" id="IPR035940">
    <property type="entry name" value="CAP_sf"/>
</dbReference>
<dbReference type="SMART" id="SM00198">
    <property type="entry name" value="SCP"/>
    <property type="match status" value="1"/>
</dbReference>
<dbReference type="Pfam" id="PF07833">
    <property type="entry name" value="Cu_amine_oxidN1"/>
    <property type="match status" value="1"/>
</dbReference>
<dbReference type="InterPro" id="IPR012854">
    <property type="entry name" value="Cu_amine_oxidase-like_N"/>
</dbReference>
<comment type="caution">
    <text evidence="2">The sequence shown here is derived from an EMBL/GenBank/DDBJ whole genome shotgun (WGS) entry which is preliminary data.</text>
</comment>
<feature type="domain" description="SCP" evidence="1">
    <location>
        <begin position="318"/>
        <end position="447"/>
    </location>
</feature>
<dbReference type="Proteomes" id="UP000223596">
    <property type="component" value="Unassembled WGS sequence"/>
</dbReference>
<reference evidence="2 3" key="1">
    <citation type="submission" date="2017-09" db="EMBL/GenBank/DDBJ databases">
        <title>Evaluation of Pacific Biosciences Sequencing Technology to Finishing C. thermocellum Genome Sequences.</title>
        <authorList>
            <person name="Brown S."/>
        </authorList>
    </citation>
    <scope>NUCLEOTIDE SEQUENCE [LARGE SCALE GENOMIC DNA]</scope>
    <source>
        <strain evidence="2 3">AD2</strain>
    </source>
</reference>
<dbReference type="EMBL" id="PDBW01000001">
    <property type="protein sequence ID" value="PFH02721.1"/>
    <property type="molecule type" value="Genomic_DNA"/>
</dbReference>
<dbReference type="SUPFAM" id="SSF55797">
    <property type="entry name" value="PR-1-like"/>
    <property type="match status" value="1"/>
</dbReference>
<protein>
    <submittedName>
        <fullName evidence="2">Uncharacterized protein YkwD</fullName>
    </submittedName>
</protein>
<accession>A0AB36TGL1</accession>
<name>A0AB36TGL1_ACETH</name>
<dbReference type="Pfam" id="PF00188">
    <property type="entry name" value="CAP"/>
    <property type="match status" value="1"/>
</dbReference>